<evidence type="ECO:0000313" key="7">
    <source>
        <dbReference type="EMBL" id="SHK73642.1"/>
    </source>
</evidence>
<feature type="transmembrane region" description="Helical" evidence="6">
    <location>
        <begin position="390"/>
        <end position="412"/>
    </location>
</feature>
<evidence type="ECO:0000256" key="3">
    <source>
        <dbReference type="ARBA" id="ARBA00022692"/>
    </source>
</evidence>
<dbReference type="PANTHER" id="PTHR30250">
    <property type="entry name" value="PST FAMILY PREDICTED COLANIC ACID TRANSPORTER"/>
    <property type="match status" value="1"/>
</dbReference>
<dbReference type="GO" id="GO:0005886">
    <property type="term" value="C:plasma membrane"/>
    <property type="evidence" value="ECO:0007669"/>
    <property type="project" value="UniProtKB-SubCell"/>
</dbReference>
<feature type="transmembrane region" description="Helical" evidence="6">
    <location>
        <begin position="364"/>
        <end position="384"/>
    </location>
</feature>
<dbReference type="Pfam" id="PF13440">
    <property type="entry name" value="Polysacc_synt_3"/>
    <property type="match status" value="1"/>
</dbReference>
<dbReference type="OrthoDB" id="2370906at2"/>
<organism evidence="7 8">
    <name type="scientific">Alicyclobacillus tolerans</name>
    <dbReference type="NCBI Taxonomy" id="90970"/>
    <lineage>
        <taxon>Bacteria</taxon>
        <taxon>Bacillati</taxon>
        <taxon>Bacillota</taxon>
        <taxon>Bacilli</taxon>
        <taxon>Bacillales</taxon>
        <taxon>Alicyclobacillaceae</taxon>
        <taxon>Alicyclobacillus</taxon>
    </lineage>
</organism>
<gene>
    <name evidence="7" type="ORF">SAMN05443507_12127</name>
</gene>
<dbReference type="RefSeq" id="WP_072874770.1">
    <property type="nucleotide sequence ID" value="NZ_FRAF01000021.1"/>
</dbReference>
<feature type="transmembrane region" description="Helical" evidence="6">
    <location>
        <begin position="148"/>
        <end position="165"/>
    </location>
</feature>
<keyword evidence="2" id="KW-1003">Cell membrane</keyword>
<keyword evidence="5 6" id="KW-0472">Membrane</keyword>
<keyword evidence="8" id="KW-1185">Reference proteome</keyword>
<dbReference type="Proteomes" id="UP000184016">
    <property type="component" value="Unassembled WGS sequence"/>
</dbReference>
<dbReference type="EMBL" id="FRAF01000021">
    <property type="protein sequence ID" value="SHK73642.1"/>
    <property type="molecule type" value="Genomic_DNA"/>
</dbReference>
<keyword evidence="3 6" id="KW-0812">Transmembrane</keyword>
<feature type="transmembrane region" description="Helical" evidence="6">
    <location>
        <begin position="81"/>
        <end position="102"/>
    </location>
</feature>
<protein>
    <submittedName>
        <fullName evidence="7">Membrane protein involved in the export of O-antigen and teichoic acid</fullName>
    </submittedName>
</protein>
<feature type="transmembrane region" description="Helical" evidence="6">
    <location>
        <begin position="328"/>
        <end position="352"/>
    </location>
</feature>
<accession>A0A1M6UWJ9</accession>
<evidence type="ECO:0000256" key="1">
    <source>
        <dbReference type="ARBA" id="ARBA00004651"/>
    </source>
</evidence>
<evidence type="ECO:0000256" key="4">
    <source>
        <dbReference type="ARBA" id="ARBA00022989"/>
    </source>
</evidence>
<evidence type="ECO:0000313" key="8">
    <source>
        <dbReference type="Proteomes" id="UP000184016"/>
    </source>
</evidence>
<proteinExistence type="predicted"/>
<dbReference type="STRING" id="1830138.SAMN05443507_12127"/>
<dbReference type="AlphaFoldDB" id="A0A1M6UWJ9"/>
<dbReference type="PANTHER" id="PTHR30250:SF11">
    <property type="entry name" value="O-ANTIGEN TRANSPORTER-RELATED"/>
    <property type="match status" value="1"/>
</dbReference>
<feature type="transmembrane region" description="Helical" evidence="6">
    <location>
        <begin position="12"/>
        <end position="32"/>
    </location>
</feature>
<evidence type="ECO:0000256" key="6">
    <source>
        <dbReference type="SAM" id="Phobius"/>
    </source>
</evidence>
<sequence length="448" mass="50248">MNNRKATFFSFIYRGLSSAISFLTIIATGRFLGVADRGQLQFSQVLLNGSQNFLGGYTNWYGYALPKRGEDTENIIQTGNLILCVASIFIWIVLTPLTWWLVTHHILLEAWGWMVICMPLAFLFNYATRILNALHDITWLNRSNLAQPLVFLLVYLVLLAIHPGREADRLFYSYCIWSASWVFAVILSLTAAYHRVAQRVGSWKKALGIGFSKVEWRGTVSYGSWSSISNIVHYFNYRVDYFYVLSTLGKTIFSIYGTAVGAAEVLNTLSQSIVSVVFARMTGAAHDDAISVTTKASRQSLITSTGFAFIIALAFPFLFMLLGHHGAYLKAILPFWILLPGLIFKAASNILLQYATNSLGQPKTAIWMNGLAVIINLACCVPLVHFFGMVGAALASTCAYFFGFVAYCFWFARVTGTSQRALWQLRKEDFIPYWEIILLAKKKFARSA</sequence>
<evidence type="ECO:0000256" key="5">
    <source>
        <dbReference type="ARBA" id="ARBA00023136"/>
    </source>
</evidence>
<comment type="subcellular location">
    <subcellularLocation>
        <location evidence="1">Cell membrane</location>
        <topology evidence="1">Multi-pass membrane protein</topology>
    </subcellularLocation>
</comment>
<evidence type="ECO:0000256" key="2">
    <source>
        <dbReference type="ARBA" id="ARBA00022475"/>
    </source>
</evidence>
<feature type="transmembrane region" description="Helical" evidence="6">
    <location>
        <begin position="108"/>
        <end position="127"/>
    </location>
</feature>
<feature type="transmembrane region" description="Helical" evidence="6">
    <location>
        <begin position="171"/>
        <end position="193"/>
    </location>
</feature>
<dbReference type="InterPro" id="IPR050833">
    <property type="entry name" value="Poly_Biosynth_Transport"/>
</dbReference>
<keyword evidence="4 6" id="KW-1133">Transmembrane helix</keyword>
<name>A0A1M6UWJ9_9BACL</name>
<reference evidence="8" key="1">
    <citation type="submission" date="2016-11" db="EMBL/GenBank/DDBJ databases">
        <authorList>
            <person name="Varghese N."/>
            <person name="Submissions S."/>
        </authorList>
    </citation>
    <scope>NUCLEOTIDE SEQUENCE [LARGE SCALE GENOMIC DNA]</scope>
    <source>
        <strain evidence="8">USBA-503</strain>
    </source>
</reference>
<feature type="transmembrane region" description="Helical" evidence="6">
    <location>
        <begin position="301"/>
        <end position="322"/>
    </location>
</feature>